<dbReference type="InterPro" id="IPR011990">
    <property type="entry name" value="TPR-like_helical_dom_sf"/>
</dbReference>
<feature type="repeat" description="TPR" evidence="3">
    <location>
        <begin position="316"/>
        <end position="349"/>
    </location>
</feature>
<evidence type="ECO:0000313" key="5">
    <source>
        <dbReference type="EMBL" id="MBW4430798.1"/>
    </source>
</evidence>
<evidence type="ECO:0000256" key="3">
    <source>
        <dbReference type="PROSITE-ProRule" id="PRU00339"/>
    </source>
</evidence>
<evidence type="ECO:0000256" key="1">
    <source>
        <dbReference type="ARBA" id="ARBA00022737"/>
    </source>
</evidence>
<dbReference type="SUPFAM" id="SSF48452">
    <property type="entry name" value="TPR-like"/>
    <property type="match status" value="1"/>
</dbReference>
<dbReference type="InterPro" id="IPR024983">
    <property type="entry name" value="CHAT_dom"/>
</dbReference>
<dbReference type="Pfam" id="PF12770">
    <property type="entry name" value="CHAT"/>
    <property type="match status" value="1"/>
</dbReference>
<dbReference type="PROSITE" id="PS50293">
    <property type="entry name" value="TPR_REGION"/>
    <property type="match status" value="2"/>
</dbReference>
<evidence type="ECO:0000313" key="6">
    <source>
        <dbReference type="Proteomes" id="UP000813215"/>
    </source>
</evidence>
<dbReference type="PANTHER" id="PTHR44858">
    <property type="entry name" value="TETRATRICOPEPTIDE REPEAT PROTEIN 6"/>
    <property type="match status" value="1"/>
</dbReference>
<reference evidence="5" key="2">
    <citation type="journal article" date="2022" name="Microbiol. Resour. Announc.">
        <title>Metagenome Sequencing to Explore Phylogenomics of Terrestrial Cyanobacteria.</title>
        <authorList>
            <person name="Ward R.D."/>
            <person name="Stajich J.E."/>
            <person name="Johansen J.R."/>
            <person name="Huntemann M."/>
            <person name="Clum A."/>
            <person name="Foster B."/>
            <person name="Foster B."/>
            <person name="Roux S."/>
            <person name="Palaniappan K."/>
            <person name="Varghese N."/>
            <person name="Mukherjee S."/>
            <person name="Reddy T.B.K."/>
            <person name="Daum C."/>
            <person name="Copeland A."/>
            <person name="Chen I.A."/>
            <person name="Ivanova N.N."/>
            <person name="Kyrpides N.C."/>
            <person name="Shapiro N."/>
            <person name="Eloe-Fadrosh E.A."/>
            <person name="Pietrasiak N."/>
        </authorList>
    </citation>
    <scope>NUCLEOTIDE SEQUENCE</scope>
    <source>
        <strain evidence="5">HA4357-MV3</strain>
    </source>
</reference>
<reference evidence="5" key="1">
    <citation type="submission" date="2021-05" db="EMBL/GenBank/DDBJ databases">
        <authorList>
            <person name="Pietrasiak N."/>
            <person name="Ward R."/>
            <person name="Stajich J.E."/>
            <person name="Kurbessoian T."/>
        </authorList>
    </citation>
    <scope>NUCLEOTIDE SEQUENCE</scope>
    <source>
        <strain evidence="5">HA4357-MV3</strain>
    </source>
</reference>
<dbReference type="Proteomes" id="UP000813215">
    <property type="component" value="Unassembled WGS sequence"/>
</dbReference>
<protein>
    <submittedName>
        <fullName evidence="5">Tetratricopeptide repeat protein</fullName>
    </submittedName>
</protein>
<accession>A0A9E3LRT0</accession>
<proteinExistence type="predicted"/>
<evidence type="ECO:0000259" key="4">
    <source>
        <dbReference type="Pfam" id="PF12770"/>
    </source>
</evidence>
<evidence type="ECO:0000256" key="2">
    <source>
        <dbReference type="ARBA" id="ARBA00022803"/>
    </source>
</evidence>
<sequence>MSSNTLVKRILVLAANPKQTSRLRLDEEVRDIKEGLQRSHKRDKFILQQEWAVRPRDIRRAILDFRPHIIHFSGHGLKEVGLAFENETGQIQLVTGEALAGLFGQFPKQVECVLLNACYSENQAEAIAKHINYVIGMNAPIGDQAAVEFAVGFYDALAAYDPQYDSGTPVDFAFNIARNAIQLAGVSGDSIPVIKNNSVIKNNINLCEVDKPTVNEPRIYPNFIPILRKPIFLIGATLLAVVLASPFLGKFNHPSVPSQLNPAKSSTTTVSSTMYPTAQLSAQDFYNMGREKSNNKQYKEAVADFTAAININPKYADAYYKRGNAYSDLGDNKAAIADYTEAIRINPISPNCACTYKQRGYAYSDLGYYHEAVEDFTQAIRLEPDEPSHYRWRGYAYSKLGSKQETIENYHKAAELYQKQGKNKSYQEMLNKLKKLQQ</sequence>
<dbReference type="PROSITE" id="PS50005">
    <property type="entry name" value="TPR"/>
    <property type="match status" value="3"/>
</dbReference>
<dbReference type="InterPro" id="IPR050498">
    <property type="entry name" value="Ycf3"/>
</dbReference>
<keyword evidence="1" id="KW-0677">Repeat</keyword>
<feature type="repeat" description="TPR" evidence="3">
    <location>
        <begin position="353"/>
        <end position="386"/>
    </location>
</feature>
<dbReference type="EMBL" id="JAHHHW010000033">
    <property type="protein sequence ID" value="MBW4430798.1"/>
    <property type="molecule type" value="Genomic_DNA"/>
</dbReference>
<gene>
    <name evidence="5" type="ORF">KME28_03375</name>
</gene>
<dbReference type="AlphaFoldDB" id="A0A9E3LRT0"/>
<dbReference type="Gene3D" id="1.25.40.10">
    <property type="entry name" value="Tetratricopeptide repeat domain"/>
    <property type="match status" value="2"/>
</dbReference>
<feature type="repeat" description="TPR" evidence="3">
    <location>
        <begin position="282"/>
        <end position="315"/>
    </location>
</feature>
<dbReference type="InterPro" id="IPR019734">
    <property type="entry name" value="TPR_rpt"/>
</dbReference>
<dbReference type="SMART" id="SM00028">
    <property type="entry name" value="TPR"/>
    <property type="match status" value="4"/>
</dbReference>
<comment type="caution">
    <text evidence="5">The sequence shown here is derived from an EMBL/GenBank/DDBJ whole genome shotgun (WGS) entry which is preliminary data.</text>
</comment>
<dbReference type="Pfam" id="PF13414">
    <property type="entry name" value="TPR_11"/>
    <property type="match status" value="2"/>
</dbReference>
<feature type="domain" description="CHAT" evidence="4">
    <location>
        <begin position="26"/>
        <end position="159"/>
    </location>
</feature>
<organism evidence="5 6">
    <name type="scientific">Pelatocladus maniniholoensis HA4357-MV3</name>
    <dbReference type="NCBI Taxonomy" id="1117104"/>
    <lineage>
        <taxon>Bacteria</taxon>
        <taxon>Bacillati</taxon>
        <taxon>Cyanobacteriota</taxon>
        <taxon>Cyanophyceae</taxon>
        <taxon>Nostocales</taxon>
        <taxon>Nostocaceae</taxon>
        <taxon>Pelatocladus</taxon>
    </lineage>
</organism>
<keyword evidence="2 3" id="KW-0802">TPR repeat</keyword>
<name>A0A9E3LRT0_9NOST</name>
<dbReference type="PANTHER" id="PTHR44858:SF1">
    <property type="entry name" value="UDP-N-ACETYLGLUCOSAMINE--PEPTIDE N-ACETYLGLUCOSAMINYLTRANSFERASE SPINDLY-RELATED"/>
    <property type="match status" value="1"/>
</dbReference>